<dbReference type="PANTHER" id="PTHR33567">
    <property type="entry name" value="CHROMATE ION TRANSPORTER (EUROFUNG)"/>
    <property type="match status" value="1"/>
</dbReference>
<keyword evidence="2" id="KW-1185">Reference proteome</keyword>
<evidence type="ECO:0000313" key="1">
    <source>
        <dbReference type="EMBL" id="KAF9502986.1"/>
    </source>
</evidence>
<organism evidence="1 2">
    <name type="scientific">Hydnum rufescens UP504</name>
    <dbReference type="NCBI Taxonomy" id="1448309"/>
    <lineage>
        <taxon>Eukaryota</taxon>
        <taxon>Fungi</taxon>
        <taxon>Dikarya</taxon>
        <taxon>Basidiomycota</taxon>
        <taxon>Agaricomycotina</taxon>
        <taxon>Agaricomycetes</taxon>
        <taxon>Cantharellales</taxon>
        <taxon>Hydnaceae</taxon>
        <taxon>Hydnum</taxon>
    </lineage>
</organism>
<dbReference type="EMBL" id="MU129489">
    <property type="protein sequence ID" value="KAF9502986.1"/>
    <property type="molecule type" value="Genomic_DNA"/>
</dbReference>
<dbReference type="OrthoDB" id="2160638at2759"/>
<accession>A0A9P6DEE5</accession>
<gene>
    <name evidence="1" type="ORF">BS47DRAFT_1402868</name>
</gene>
<dbReference type="Proteomes" id="UP000886523">
    <property type="component" value="Unassembled WGS sequence"/>
</dbReference>
<dbReference type="AlphaFoldDB" id="A0A9P6DEE5"/>
<comment type="caution">
    <text evidence="1">The sequence shown here is derived from an EMBL/GenBank/DDBJ whole genome shotgun (WGS) entry which is preliminary data.</text>
</comment>
<reference evidence="1" key="1">
    <citation type="journal article" date="2020" name="Nat. Commun.">
        <title>Large-scale genome sequencing of mycorrhizal fungi provides insights into the early evolution of symbiotic traits.</title>
        <authorList>
            <person name="Miyauchi S."/>
            <person name="Kiss E."/>
            <person name="Kuo A."/>
            <person name="Drula E."/>
            <person name="Kohler A."/>
            <person name="Sanchez-Garcia M."/>
            <person name="Morin E."/>
            <person name="Andreopoulos B."/>
            <person name="Barry K.W."/>
            <person name="Bonito G."/>
            <person name="Buee M."/>
            <person name="Carver A."/>
            <person name="Chen C."/>
            <person name="Cichocki N."/>
            <person name="Clum A."/>
            <person name="Culley D."/>
            <person name="Crous P.W."/>
            <person name="Fauchery L."/>
            <person name="Girlanda M."/>
            <person name="Hayes R.D."/>
            <person name="Keri Z."/>
            <person name="LaButti K."/>
            <person name="Lipzen A."/>
            <person name="Lombard V."/>
            <person name="Magnuson J."/>
            <person name="Maillard F."/>
            <person name="Murat C."/>
            <person name="Nolan M."/>
            <person name="Ohm R.A."/>
            <person name="Pangilinan J."/>
            <person name="Pereira M.F."/>
            <person name="Perotto S."/>
            <person name="Peter M."/>
            <person name="Pfister S."/>
            <person name="Riley R."/>
            <person name="Sitrit Y."/>
            <person name="Stielow J.B."/>
            <person name="Szollosi G."/>
            <person name="Zifcakova L."/>
            <person name="Stursova M."/>
            <person name="Spatafora J.W."/>
            <person name="Tedersoo L."/>
            <person name="Vaario L.M."/>
            <person name="Yamada A."/>
            <person name="Yan M."/>
            <person name="Wang P."/>
            <person name="Xu J."/>
            <person name="Bruns T."/>
            <person name="Baldrian P."/>
            <person name="Vilgalys R."/>
            <person name="Dunand C."/>
            <person name="Henrissat B."/>
            <person name="Grigoriev I.V."/>
            <person name="Hibbett D."/>
            <person name="Nagy L.G."/>
            <person name="Martin F.M."/>
        </authorList>
    </citation>
    <scope>NUCLEOTIDE SEQUENCE</scope>
    <source>
        <strain evidence="1">UP504</strain>
    </source>
</reference>
<dbReference type="PANTHER" id="PTHR33567:SF3">
    <property type="entry name" value="CHROMATE ION TRANSPORTER (EUROFUNG)"/>
    <property type="match status" value="1"/>
</dbReference>
<name>A0A9P6DEE5_9AGAM</name>
<evidence type="ECO:0000313" key="2">
    <source>
        <dbReference type="Proteomes" id="UP000886523"/>
    </source>
</evidence>
<sequence length="185" mass="19832">MGVGRQAKDAGLAGQNYRADPRNDFRVPVPRKIAVVRRKNLADLLSIFNALPGPGSTQLAFSIALWPPDKPLVGNIVARLPGALGMSAPGFAVQKCPKELPQIALAAPTGISAAGSPIPAMPAYQLSLTTVTDRITRLLLCLSSDRAAVHFNLVVQHLANPAKWYQQPLDGYKMADLCRIHHSIV</sequence>
<protein>
    <submittedName>
        <fullName evidence="1">Uncharacterized protein</fullName>
    </submittedName>
</protein>
<proteinExistence type="predicted"/>